<dbReference type="PANTHER" id="PTHR11377">
    <property type="entry name" value="N-MYRISTOYL TRANSFERASE"/>
    <property type="match status" value="1"/>
</dbReference>
<dbReference type="HOGENOM" id="CLU_022882_0_1_1"/>
<comment type="function">
    <text evidence="7">Adds a myristoyl group to the N-terminal glycine residue of certain cellular proteins.</text>
</comment>
<evidence type="ECO:0000256" key="7">
    <source>
        <dbReference type="RuleBase" id="RU000586"/>
    </source>
</evidence>
<dbReference type="GeneID" id="18821612"/>
<dbReference type="InterPro" id="IPR022676">
    <property type="entry name" value="NMT_N"/>
</dbReference>
<sequence length="424" mass="48415">MGEHTFWATQPVPQIGEGPHHDDGYIEPPKSREEVRQEPYPLPKEFEWSFLDLNDSKQIKEVYDLLSLNYVEDDDASFRFQYSAEFLEWALKPPGYYKEWHLGVRVVSNRKLVAFISGVPVTIRVRGNVLRASEINYLCVHKKLRSKRLTPVLIKEVTRQCNLLGIFQAIYTAGVVVPTPISVCRYYHRSINIPKLVDVRFTYVPRNMTLARMIRVNKLPSVPHIKGLREMEEKDVPEVAELFTRYMQRFDMAPVMTLDEVRHQFLSGRGEGEKGTDDNRRLGQVVWTYVVENPQTHKITDFFSFYSLPSTIINNQKHGVLEAAYLFYYATDVAFEASSEVEGGLKKRLVELTSDALVIADQAEFDVFNALTLMDNMNFLEDLKFGAGDGLLNFYLFNWRTAPLAGVNPEGGVSAGKGVGVVML</sequence>
<dbReference type="RefSeq" id="XP_007324702.1">
    <property type="nucleotide sequence ID" value="XM_007324640.1"/>
</dbReference>
<organism>
    <name type="scientific">Serpula lacrymans var. lacrymans (strain S7.9)</name>
    <name type="common">Dry rot fungus</name>
    <dbReference type="NCBI Taxonomy" id="578457"/>
    <lineage>
        <taxon>Eukaryota</taxon>
        <taxon>Fungi</taxon>
        <taxon>Dikarya</taxon>
        <taxon>Basidiomycota</taxon>
        <taxon>Agaricomycotina</taxon>
        <taxon>Agaricomycetes</taxon>
        <taxon>Agaricomycetidae</taxon>
        <taxon>Boletales</taxon>
        <taxon>Coniophorineae</taxon>
        <taxon>Serpulaceae</taxon>
        <taxon>Serpula</taxon>
    </lineage>
</organism>
<dbReference type="InterPro" id="IPR022677">
    <property type="entry name" value="NMT_C"/>
</dbReference>
<dbReference type="AlphaFoldDB" id="F8PE78"/>
<comment type="similarity">
    <text evidence="1 8">Belongs to the NMT family.</text>
</comment>
<keyword evidence="6 7" id="KW-0012">Acyltransferase</keyword>
<evidence type="ECO:0000256" key="6">
    <source>
        <dbReference type="ARBA" id="ARBA00023315"/>
    </source>
</evidence>
<dbReference type="GO" id="GO:0005737">
    <property type="term" value="C:cytoplasm"/>
    <property type="evidence" value="ECO:0007669"/>
    <property type="project" value="TreeGrafter"/>
</dbReference>
<dbReference type="PIRSF" id="PIRSF015892">
    <property type="entry name" value="N-myristl_transf"/>
    <property type="match status" value="1"/>
</dbReference>
<comment type="subunit">
    <text evidence="2">Monomer.</text>
</comment>
<evidence type="ECO:0000256" key="1">
    <source>
        <dbReference type="ARBA" id="ARBA00009469"/>
    </source>
</evidence>
<feature type="non-terminal residue" evidence="12">
    <location>
        <position position="1"/>
    </location>
</feature>
<dbReference type="InterPro" id="IPR000903">
    <property type="entry name" value="NMT"/>
</dbReference>
<proteinExistence type="inferred from homology"/>
<evidence type="ECO:0000259" key="10">
    <source>
        <dbReference type="Pfam" id="PF01233"/>
    </source>
</evidence>
<feature type="domain" description="Glycylpeptide N-tetradecanoyltransferase C-terminal" evidence="11">
    <location>
        <begin position="198"/>
        <end position="422"/>
    </location>
</feature>
<feature type="domain" description="Glycylpeptide N-tetradecanoyltransferase N-terminal" evidence="10">
    <location>
        <begin position="26"/>
        <end position="184"/>
    </location>
</feature>
<evidence type="ECO:0000256" key="5">
    <source>
        <dbReference type="ARBA" id="ARBA00022679"/>
    </source>
</evidence>
<dbReference type="Pfam" id="PF02799">
    <property type="entry name" value="NMT_C"/>
    <property type="match status" value="1"/>
</dbReference>
<evidence type="ECO:0000256" key="8">
    <source>
        <dbReference type="RuleBase" id="RU004178"/>
    </source>
</evidence>
<evidence type="ECO:0000313" key="12">
    <source>
        <dbReference type="EMBL" id="EGO18675.1"/>
    </source>
</evidence>
<dbReference type="Gene3D" id="3.40.630.30">
    <property type="match status" value="2"/>
</dbReference>
<dbReference type="FunFam" id="3.40.630.30:FF:000042">
    <property type="entry name" value="Glycylpeptide N-tetradecanoyltransferase"/>
    <property type="match status" value="1"/>
</dbReference>
<dbReference type="EC" id="2.3.1.97" evidence="3 7"/>
<protein>
    <recommendedName>
        <fullName evidence="4 7">Glycylpeptide N-tetradecanoyltransferase</fullName>
        <ecNumber evidence="3 7">2.3.1.97</ecNumber>
    </recommendedName>
</protein>
<reference evidence="12" key="1">
    <citation type="submission" date="2011-04" db="EMBL/GenBank/DDBJ databases">
        <title>Evolution of plant cell wall degrading machinery underlies the functional diversity of forest fungi.</title>
        <authorList>
            <consortium name="US DOE Joint Genome Institute (JGI-PGF)"/>
            <person name="Eastwood D.C."/>
            <person name="Floudas D."/>
            <person name="Binder M."/>
            <person name="Majcherczyk A."/>
            <person name="Schneider P."/>
            <person name="Aerts A."/>
            <person name="Asiegbu F.O."/>
            <person name="Baker S.E."/>
            <person name="Barry K."/>
            <person name="Bendiksby M."/>
            <person name="Blumentritt M."/>
            <person name="Coutinho P.M."/>
            <person name="Cullen D."/>
            <person name="Cullen D."/>
            <person name="Gathman A."/>
            <person name="Goodell B."/>
            <person name="Henrissat B."/>
            <person name="Ihrmark K."/>
            <person name="Kauserud H."/>
            <person name="Kohler A."/>
            <person name="LaButti K."/>
            <person name="Lapidus A."/>
            <person name="Lavin J.L."/>
            <person name="Lee Y.-H."/>
            <person name="Lindquist E."/>
            <person name="Lilly W."/>
            <person name="Lucas S."/>
            <person name="Morin E."/>
            <person name="Murat C."/>
            <person name="Oguiza J.A."/>
            <person name="Park J."/>
            <person name="Pisabarro A.G."/>
            <person name="Riley R."/>
            <person name="Rosling A."/>
            <person name="Salamov A."/>
            <person name="Schmidt O."/>
            <person name="Schmutz J."/>
            <person name="Skrede I."/>
            <person name="Stenlid J."/>
            <person name="Wiebenga A."/>
            <person name="Xie X."/>
            <person name="Kues U."/>
            <person name="Hibbett D.S."/>
            <person name="Hoffmeister D."/>
            <person name="Hogberg N."/>
            <person name="Martin F."/>
            <person name="Grigoriev I.V."/>
            <person name="Watkinson S.C."/>
        </authorList>
    </citation>
    <scope>NUCLEOTIDE SEQUENCE</scope>
    <source>
        <strain evidence="12">S7.9</strain>
    </source>
</reference>
<keyword evidence="5 7" id="KW-0808">Transferase</keyword>
<name>F8PE78_SERL9</name>
<dbReference type="OrthoDB" id="60315at2759"/>
<dbReference type="SUPFAM" id="SSF55729">
    <property type="entry name" value="Acyl-CoA N-acyltransferases (Nat)"/>
    <property type="match status" value="2"/>
</dbReference>
<dbReference type="Proteomes" id="UP000008064">
    <property type="component" value="Unassembled WGS sequence"/>
</dbReference>
<dbReference type="PROSITE" id="PS00976">
    <property type="entry name" value="NMT_2"/>
    <property type="match status" value="1"/>
</dbReference>
<comment type="catalytic activity">
    <reaction evidence="7">
        <text>N-terminal glycyl-[protein] + tetradecanoyl-CoA = N-tetradecanoylglycyl-[protein] + CoA + H(+)</text>
        <dbReference type="Rhea" id="RHEA:15521"/>
        <dbReference type="Rhea" id="RHEA-COMP:12666"/>
        <dbReference type="Rhea" id="RHEA-COMP:12667"/>
        <dbReference type="ChEBI" id="CHEBI:15378"/>
        <dbReference type="ChEBI" id="CHEBI:57287"/>
        <dbReference type="ChEBI" id="CHEBI:57385"/>
        <dbReference type="ChEBI" id="CHEBI:64723"/>
        <dbReference type="ChEBI" id="CHEBI:133050"/>
        <dbReference type="EC" id="2.3.1.97"/>
    </reaction>
</comment>
<evidence type="ECO:0000256" key="9">
    <source>
        <dbReference type="SAM" id="MobiDB-lite"/>
    </source>
</evidence>
<feature type="compositionally biased region" description="Basic and acidic residues" evidence="9">
    <location>
        <begin position="18"/>
        <end position="36"/>
    </location>
</feature>
<evidence type="ECO:0000256" key="2">
    <source>
        <dbReference type="ARBA" id="ARBA00011245"/>
    </source>
</evidence>
<evidence type="ECO:0000256" key="3">
    <source>
        <dbReference type="ARBA" id="ARBA00012923"/>
    </source>
</evidence>
<evidence type="ECO:0000259" key="11">
    <source>
        <dbReference type="Pfam" id="PF02799"/>
    </source>
</evidence>
<dbReference type="GO" id="GO:0004379">
    <property type="term" value="F:glycylpeptide N-tetradecanoyltransferase activity"/>
    <property type="evidence" value="ECO:0007669"/>
    <property type="project" value="UniProtKB-EC"/>
</dbReference>
<dbReference type="EMBL" id="GL945447">
    <property type="protein sequence ID" value="EGO18675.1"/>
    <property type="molecule type" value="Genomic_DNA"/>
</dbReference>
<dbReference type="KEGG" id="sla:SERLADRAFT_480997"/>
<feature type="region of interest" description="Disordered" evidence="9">
    <location>
        <begin position="1"/>
        <end position="36"/>
    </location>
</feature>
<dbReference type="InterPro" id="IPR022678">
    <property type="entry name" value="NMT_CS"/>
</dbReference>
<gene>
    <name evidence="12" type="ORF">SERLADRAFT_480997</name>
</gene>
<evidence type="ECO:0000256" key="4">
    <source>
        <dbReference type="ARBA" id="ARBA00022240"/>
    </source>
</evidence>
<dbReference type="PANTHER" id="PTHR11377:SF5">
    <property type="entry name" value="GLYCYLPEPTIDE N-TETRADECANOYLTRANSFERASE"/>
    <property type="match status" value="1"/>
</dbReference>
<dbReference type="Pfam" id="PF01233">
    <property type="entry name" value="NMT"/>
    <property type="match status" value="1"/>
</dbReference>
<dbReference type="InterPro" id="IPR016181">
    <property type="entry name" value="Acyl_CoA_acyltransferase"/>
</dbReference>
<accession>F8PE78</accession>